<dbReference type="InterPro" id="IPR013766">
    <property type="entry name" value="Thioredoxin_domain"/>
</dbReference>
<dbReference type="Pfam" id="PF00578">
    <property type="entry name" value="AhpC-TSA"/>
    <property type="match status" value="1"/>
</dbReference>
<sequence precursor="true">MKKLSILIAILFIGCAAYSQQAEPPYKASLDSLKMLIDLSKKEAILTRLIKAHPADNFDQYRATLVDNFVMAKNSAKALYYFNQITETARIMYVGSVAEELMTYDLKAAEILIQQELANKTNIKDDRLFLLNVYSEVMDRLGDHNKAFAAIKECYEQMAGKSAGMTAKYYYLMSKTGRYQEALPEMEKTVIAGLADDNFKDELKNAYLKLNPGKDANAYLTGLTSQFEEKFKGKLIAKMIAEQAPDFKLKDVNDKEVSLSDFKGKIIVLDFWATWCGPCKRSLPAMQLLVNKYKDDPNVKFLFIHTWEHVADPKSDAVNYLLTHNLDLPLYMDVKNPETKKNPVVSAFGVEGIPTKFVIDGNGKIRFKTSGFVSPNEAAVKELSAMIELSR</sequence>
<evidence type="ECO:0000256" key="1">
    <source>
        <dbReference type="ARBA" id="ARBA00023284"/>
    </source>
</evidence>
<dbReference type="InterPro" id="IPR000866">
    <property type="entry name" value="AhpC/TSA"/>
</dbReference>
<dbReference type="CDD" id="cd02966">
    <property type="entry name" value="TlpA_like_family"/>
    <property type="match status" value="1"/>
</dbReference>
<dbReference type="InterPro" id="IPR050553">
    <property type="entry name" value="Thioredoxin_ResA/DsbE_sf"/>
</dbReference>
<dbReference type="GO" id="GO:0016209">
    <property type="term" value="F:antioxidant activity"/>
    <property type="evidence" value="ECO:0007669"/>
    <property type="project" value="InterPro"/>
</dbReference>
<feature type="signal peptide" evidence="2">
    <location>
        <begin position="1"/>
        <end position="22"/>
    </location>
</feature>
<dbReference type="EMBL" id="CP014504">
    <property type="protein sequence ID" value="AMQ01654.1"/>
    <property type="molecule type" value="Genomic_DNA"/>
</dbReference>
<dbReference type="AlphaFoldDB" id="A0A127VJZ9"/>
<dbReference type="PANTHER" id="PTHR42852">
    <property type="entry name" value="THIOL:DISULFIDE INTERCHANGE PROTEIN DSBE"/>
    <property type="match status" value="1"/>
</dbReference>
<accession>A0A127VJZ9</accession>
<dbReference type="PROSITE" id="PS00194">
    <property type="entry name" value="THIOREDOXIN_1"/>
    <property type="match status" value="1"/>
</dbReference>
<keyword evidence="1" id="KW-0676">Redox-active center</keyword>
<feature type="domain" description="Thioredoxin" evidence="3">
    <location>
        <begin position="238"/>
        <end position="388"/>
    </location>
</feature>
<gene>
    <name evidence="4" type="ORF">AY601_4833</name>
</gene>
<organism evidence="4 5">
    <name type="scientific">Pedobacter cryoconitis</name>
    <dbReference type="NCBI Taxonomy" id="188932"/>
    <lineage>
        <taxon>Bacteria</taxon>
        <taxon>Pseudomonadati</taxon>
        <taxon>Bacteroidota</taxon>
        <taxon>Sphingobacteriia</taxon>
        <taxon>Sphingobacteriales</taxon>
        <taxon>Sphingobacteriaceae</taxon>
        <taxon>Pedobacter</taxon>
    </lineage>
</organism>
<dbReference type="PROSITE" id="PS51352">
    <property type="entry name" value="THIOREDOXIN_2"/>
    <property type="match status" value="1"/>
</dbReference>
<dbReference type="RefSeq" id="WP_068406182.1">
    <property type="nucleotide sequence ID" value="NZ_CP014504.1"/>
</dbReference>
<dbReference type="GO" id="GO:0016491">
    <property type="term" value="F:oxidoreductase activity"/>
    <property type="evidence" value="ECO:0007669"/>
    <property type="project" value="InterPro"/>
</dbReference>
<dbReference type="InterPro" id="IPR036249">
    <property type="entry name" value="Thioredoxin-like_sf"/>
</dbReference>
<dbReference type="KEGG" id="pcm:AY601_4833"/>
<evidence type="ECO:0000313" key="5">
    <source>
        <dbReference type="Proteomes" id="UP000071561"/>
    </source>
</evidence>
<protein>
    <submittedName>
        <fullName evidence="4">Thioredoxin family protein</fullName>
    </submittedName>
</protein>
<proteinExistence type="predicted"/>
<name>A0A127VJZ9_9SPHI</name>
<dbReference type="Gene3D" id="3.40.30.10">
    <property type="entry name" value="Glutaredoxin"/>
    <property type="match status" value="1"/>
</dbReference>
<reference evidence="4 5" key="1">
    <citation type="submission" date="2016-03" db="EMBL/GenBank/DDBJ databases">
        <title>Complete genome sequence of Pedobacter cryoconitis PAMC 27485.</title>
        <authorList>
            <person name="Lee J."/>
            <person name="Kim O.-S."/>
        </authorList>
    </citation>
    <scope>NUCLEOTIDE SEQUENCE [LARGE SCALE GENOMIC DNA]</scope>
    <source>
        <strain evidence="4 5">PAMC 27485</strain>
    </source>
</reference>
<dbReference type="InterPro" id="IPR017937">
    <property type="entry name" value="Thioredoxin_CS"/>
</dbReference>
<dbReference type="SUPFAM" id="SSF52833">
    <property type="entry name" value="Thioredoxin-like"/>
    <property type="match status" value="1"/>
</dbReference>
<keyword evidence="5" id="KW-1185">Reference proteome</keyword>
<evidence type="ECO:0000256" key="2">
    <source>
        <dbReference type="SAM" id="SignalP"/>
    </source>
</evidence>
<dbReference type="PATRIC" id="fig|188932.3.peg.5005"/>
<feature type="chain" id="PRO_5007280754" evidence="2">
    <location>
        <begin position="23"/>
        <end position="391"/>
    </location>
</feature>
<dbReference type="OrthoDB" id="634996at2"/>
<dbReference type="Proteomes" id="UP000071561">
    <property type="component" value="Chromosome"/>
</dbReference>
<dbReference type="PROSITE" id="PS51257">
    <property type="entry name" value="PROKAR_LIPOPROTEIN"/>
    <property type="match status" value="1"/>
</dbReference>
<keyword evidence="2" id="KW-0732">Signal</keyword>
<dbReference type="PANTHER" id="PTHR42852:SF17">
    <property type="entry name" value="THIOREDOXIN-LIKE PROTEIN HI_1115"/>
    <property type="match status" value="1"/>
</dbReference>
<evidence type="ECO:0000313" key="4">
    <source>
        <dbReference type="EMBL" id="AMQ01654.1"/>
    </source>
</evidence>
<evidence type="ECO:0000259" key="3">
    <source>
        <dbReference type="PROSITE" id="PS51352"/>
    </source>
</evidence>